<name>A0A7C8M8D3_9PLEO</name>
<dbReference type="Proteomes" id="UP000481861">
    <property type="component" value="Unassembled WGS sequence"/>
</dbReference>
<dbReference type="EMBL" id="JAADJZ010000007">
    <property type="protein sequence ID" value="KAF2873540.1"/>
    <property type="molecule type" value="Genomic_DNA"/>
</dbReference>
<gene>
    <name evidence="2" type="ORF">BDV95DRAFT_346682</name>
</gene>
<evidence type="ECO:0000256" key="1">
    <source>
        <dbReference type="SAM" id="MobiDB-lite"/>
    </source>
</evidence>
<comment type="caution">
    <text evidence="2">The sequence shown here is derived from an EMBL/GenBank/DDBJ whole genome shotgun (WGS) entry which is preliminary data.</text>
</comment>
<organism evidence="2 3">
    <name type="scientific">Massariosphaeria phaeospora</name>
    <dbReference type="NCBI Taxonomy" id="100035"/>
    <lineage>
        <taxon>Eukaryota</taxon>
        <taxon>Fungi</taxon>
        <taxon>Dikarya</taxon>
        <taxon>Ascomycota</taxon>
        <taxon>Pezizomycotina</taxon>
        <taxon>Dothideomycetes</taxon>
        <taxon>Pleosporomycetidae</taxon>
        <taxon>Pleosporales</taxon>
        <taxon>Pleosporales incertae sedis</taxon>
        <taxon>Massariosphaeria</taxon>
    </lineage>
</organism>
<evidence type="ECO:0000313" key="3">
    <source>
        <dbReference type="Proteomes" id="UP000481861"/>
    </source>
</evidence>
<accession>A0A7C8M8D3</accession>
<sequence>MSSKLRHGGLQSMVEDVQAAQRHAVLSDGMRSERPAGWPAEAELASWEPPPPTTACQLAIAAAGRADTTYRRQGEPRGGGPGSAGAGNNGLASERVRKVVVDGWPWLRAGSTGRAGQGQGQGVAPTSAVAYSPAPTRLLYLNMNALISICLHGRVPTAHWRSSPDAESHLGRENNESQRICSSTAAHTVRFWRSPATPLLPVLLPARTPTPL</sequence>
<dbReference type="AlphaFoldDB" id="A0A7C8M8D3"/>
<protein>
    <submittedName>
        <fullName evidence="2">Uncharacterized protein</fullName>
    </submittedName>
</protein>
<evidence type="ECO:0000313" key="2">
    <source>
        <dbReference type="EMBL" id="KAF2873540.1"/>
    </source>
</evidence>
<proteinExistence type="predicted"/>
<keyword evidence="3" id="KW-1185">Reference proteome</keyword>
<reference evidence="2 3" key="1">
    <citation type="submission" date="2020-01" db="EMBL/GenBank/DDBJ databases">
        <authorList>
            <consortium name="DOE Joint Genome Institute"/>
            <person name="Haridas S."/>
            <person name="Albert R."/>
            <person name="Binder M."/>
            <person name="Bloem J."/>
            <person name="Labutti K."/>
            <person name="Salamov A."/>
            <person name="Andreopoulos B."/>
            <person name="Baker S.E."/>
            <person name="Barry K."/>
            <person name="Bills G."/>
            <person name="Bluhm B.H."/>
            <person name="Cannon C."/>
            <person name="Castanera R."/>
            <person name="Culley D.E."/>
            <person name="Daum C."/>
            <person name="Ezra D."/>
            <person name="Gonzalez J.B."/>
            <person name="Henrissat B."/>
            <person name="Kuo A."/>
            <person name="Liang C."/>
            <person name="Lipzen A."/>
            <person name="Lutzoni F."/>
            <person name="Magnuson J."/>
            <person name="Mondo S."/>
            <person name="Nolan M."/>
            <person name="Ohm R."/>
            <person name="Pangilinan J."/>
            <person name="Park H.-J.H."/>
            <person name="Ramirez L."/>
            <person name="Alfaro M."/>
            <person name="Sun H."/>
            <person name="Tritt A."/>
            <person name="Yoshinaga Y."/>
            <person name="Zwiers L.-H.L."/>
            <person name="Turgeon B.G."/>
            <person name="Goodwin S.B."/>
            <person name="Spatafora J.W."/>
            <person name="Crous P.W."/>
            <person name="Grigoriev I.V."/>
        </authorList>
    </citation>
    <scope>NUCLEOTIDE SEQUENCE [LARGE SCALE GENOMIC DNA]</scope>
    <source>
        <strain evidence="2 3">CBS 611.86</strain>
    </source>
</reference>
<feature type="region of interest" description="Disordered" evidence="1">
    <location>
        <begin position="70"/>
        <end position="91"/>
    </location>
</feature>
<feature type="compositionally biased region" description="Gly residues" evidence="1">
    <location>
        <begin position="76"/>
        <end position="88"/>
    </location>
</feature>